<dbReference type="eggNOG" id="COG1396">
    <property type="taxonomic scope" value="Bacteria"/>
</dbReference>
<dbReference type="PROSITE" id="PS50943">
    <property type="entry name" value="HTH_CROC1"/>
    <property type="match status" value="1"/>
</dbReference>
<dbReference type="AlphaFoldDB" id="A0A060R8N7"/>
<dbReference type="Pfam" id="PF01381">
    <property type="entry name" value="HTH_3"/>
    <property type="match status" value="1"/>
</dbReference>
<sequence>MPLLYNFNIDTLDELLATLAGSLQKRRLEKGLSREALSELSGVPSPTIAKFEQKHTISLASYVALAKALGYTKAIKELLSEPLYNTMEELEIINKNKNRKKGRNEISK</sequence>
<feature type="domain" description="HTH cro/C1-type" evidence="1">
    <location>
        <begin position="23"/>
        <end position="78"/>
    </location>
</feature>
<protein>
    <submittedName>
        <fullName evidence="2">Transcriptional regulator</fullName>
    </submittedName>
</protein>
<evidence type="ECO:0000313" key="3">
    <source>
        <dbReference type="Proteomes" id="UP000027616"/>
    </source>
</evidence>
<dbReference type="EMBL" id="HG934468">
    <property type="protein sequence ID" value="CDN31911.1"/>
    <property type="molecule type" value="Genomic_DNA"/>
</dbReference>
<evidence type="ECO:0000313" key="2">
    <source>
        <dbReference type="EMBL" id="CDN31911.1"/>
    </source>
</evidence>
<gene>
    <name evidence="2" type="ORF">BN938_1831</name>
</gene>
<dbReference type="PATRIC" id="fig|1433126.3.peg.1810"/>
<proteinExistence type="predicted"/>
<dbReference type="InterPro" id="IPR001387">
    <property type="entry name" value="Cro/C1-type_HTH"/>
</dbReference>
<dbReference type="SMART" id="SM00530">
    <property type="entry name" value="HTH_XRE"/>
    <property type="match status" value="1"/>
</dbReference>
<dbReference type="InterPro" id="IPR010982">
    <property type="entry name" value="Lambda_DNA-bd_dom_sf"/>
</dbReference>
<keyword evidence="3" id="KW-1185">Reference proteome</keyword>
<name>A0A060R8N7_9BACT</name>
<evidence type="ECO:0000259" key="1">
    <source>
        <dbReference type="PROSITE" id="PS50943"/>
    </source>
</evidence>
<dbReference type="GO" id="GO:0003677">
    <property type="term" value="F:DNA binding"/>
    <property type="evidence" value="ECO:0007669"/>
    <property type="project" value="InterPro"/>
</dbReference>
<dbReference type="STRING" id="1433126.BN938_1831"/>
<dbReference type="KEGG" id="rbc:BN938_1831"/>
<dbReference type="HOGENOM" id="CLU_153788_4_1_10"/>
<accession>A0A060R8N7</accession>
<dbReference type="Proteomes" id="UP000027616">
    <property type="component" value="Chromosome I"/>
</dbReference>
<dbReference type="CDD" id="cd00093">
    <property type="entry name" value="HTH_XRE"/>
    <property type="match status" value="1"/>
</dbReference>
<dbReference type="SUPFAM" id="SSF47413">
    <property type="entry name" value="lambda repressor-like DNA-binding domains"/>
    <property type="match status" value="1"/>
</dbReference>
<dbReference type="Gene3D" id="1.10.260.40">
    <property type="entry name" value="lambda repressor-like DNA-binding domains"/>
    <property type="match status" value="1"/>
</dbReference>
<reference evidence="2 3" key="1">
    <citation type="journal article" date="2015" name="Genome Announc.">
        <title>Complete Genome Sequence of the Novel Leech Symbiont Mucinivorans hirudinis M3T.</title>
        <authorList>
            <person name="Nelson M.C."/>
            <person name="Bomar L."/>
            <person name="Graf J."/>
        </authorList>
    </citation>
    <scope>NUCLEOTIDE SEQUENCE [LARGE SCALE GENOMIC DNA]</scope>
    <source>
        <strain evidence="3">M3</strain>
    </source>
</reference>
<dbReference type="OrthoDB" id="1072069at2"/>
<organism evidence="2 3">
    <name type="scientific">Mucinivorans hirudinis</name>
    <dbReference type="NCBI Taxonomy" id="1433126"/>
    <lineage>
        <taxon>Bacteria</taxon>
        <taxon>Pseudomonadati</taxon>
        <taxon>Bacteroidota</taxon>
        <taxon>Bacteroidia</taxon>
        <taxon>Bacteroidales</taxon>
        <taxon>Rikenellaceae</taxon>
        <taxon>Mucinivorans</taxon>
    </lineage>
</organism>